<dbReference type="Gene3D" id="3.20.20.70">
    <property type="entry name" value="Aldolase class I"/>
    <property type="match status" value="1"/>
</dbReference>
<dbReference type="AlphaFoldDB" id="A0AA41FJN3"/>
<organism evidence="8 9">
    <name type="scientific">Enterocloster citroniae</name>
    <dbReference type="NCBI Taxonomy" id="358743"/>
    <lineage>
        <taxon>Bacteria</taxon>
        <taxon>Bacillati</taxon>
        <taxon>Bacillota</taxon>
        <taxon>Clostridia</taxon>
        <taxon>Lachnospirales</taxon>
        <taxon>Lachnospiraceae</taxon>
        <taxon>Enterocloster</taxon>
    </lineage>
</organism>
<dbReference type="GO" id="GO:0006207">
    <property type="term" value="P:'de novo' pyrimidine nucleobase biosynthetic process"/>
    <property type="evidence" value="ECO:0007669"/>
    <property type="project" value="InterPro"/>
</dbReference>
<dbReference type="PANTHER" id="PTHR35039:SF3">
    <property type="entry name" value="3-KETO-L-GULONATE-6-PHOSPHATE DECARBOXYLASE SGBH-RELATED"/>
    <property type="match status" value="1"/>
</dbReference>
<dbReference type="SMART" id="SM00934">
    <property type="entry name" value="OMPdecase"/>
    <property type="match status" value="1"/>
</dbReference>
<evidence type="ECO:0000313" key="8">
    <source>
        <dbReference type="EMBL" id="MBT9812715.1"/>
    </source>
</evidence>
<evidence type="ECO:0000256" key="2">
    <source>
        <dbReference type="ARBA" id="ARBA00005014"/>
    </source>
</evidence>
<dbReference type="NCBIfam" id="TIGR03128">
    <property type="entry name" value="RuMP_HxlA"/>
    <property type="match status" value="1"/>
</dbReference>
<evidence type="ECO:0000256" key="4">
    <source>
        <dbReference type="ARBA" id="ARBA00012890"/>
    </source>
</evidence>
<evidence type="ECO:0000259" key="7">
    <source>
        <dbReference type="SMART" id="SM00934"/>
    </source>
</evidence>
<dbReference type="InterPro" id="IPR017553">
    <property type="entry name" value="3-hexulose-6-phosphate_synth"/>
</dbReference>
<dbReference type="EC" id="4.1.2.43" evidence="4"/>
<accession>A0AA41FJN3</accession>
<comment type="catalytic activity">
    <reaction evidence="1">
        <text>D-ribulose 5-phosphate + formaldehyde = D-arabino-hex-3-ulose 6-phosphate</text>
        <dbReference type="Rhea" id="RHEA:25201"/>
        <dbReference type="ChEBI" id="CHEBI:16842"/>
        <dbReference type="ChEBI" id="CHEBI:58121"/>
        <dbReference type="ChEBI" id="CHEBI:58542"/>
        <dbReference type="EC" id="4.1.2.43"/>
    </reaction>
</comment>
<dbReference type="Pfam" id="PF00215">
    <property type="entry name" value="OMPdecase"/>
    <property type="match status" value="1"/>
</dbReference>
<dbReference type="SUPFAM" id="SSF51366">
    <property type="entry name" value="Ribulose-phoshate binding barrel"/>
    <property type="match status" value="1"/>
</dbReference>
<dbReference type="GO" id="GO:0033982">
    <property type="term" value="F:3-dehydro-L-gulonate-6-phosphate decarboxylase activity"/>
    <property type="evidence" value="ECO:0007669"/>
    <property type="project" value="TreeGrafter"/>
</dbReference>
<dbReference type="PANTHER" id="PTHR35039">
    <property type="entry name" value="3-KETO-L-GULONATE-6-PHOSPHATE DECARBOXYLASE SGBH-RELATED"/>
    <property type="match status" value="1"/>
</dbReference>
<comment type="similarity">
    <text evidence="3">Belongs to the HPS/KGPDC family. HPS subfamily.</text>
</comment>
<dbReference type="EMBL" id="WQPS01000065">
    <property type="protein sequence ID" value="MBT9812715.1"/>
    <property type="molecule type" value="Genomic_DNA"/>
</dbReference>
<dbReference type="Proteomes" id="UP000708338">
    <property type="component" value="Unassembled WGS sequence"/>
</dbReference>
<dbReference type="GO" id="GO:0004590">
    <property type="term" value="F:orotidine-5'-phosphate decarboxylase activity"/>
    <property type="evidence" value="ECO:0007669"/>
    <property type="project" value="InterPro"/>
</dbReference>
<evidence type="ECO:0000313" key="9">
    <source>
        <dbReference type="Proteomes" id="UP000708338"/>
    </source>
</evidence>
<keyword evidence="5" id="KW-0456">Lyase</keyword>
<dbReference type="GO" id="GO:0043801">
    <property type="term" value="F:hexulose-6-phosphate synthase activity"/>
    <property type="evidence" value="ECO:0007669"/>
    <property type="project" value="UniProtKB-EC"/>
</dbReference>
<evidence type="ECO:0000256" key="1">
    <source>
        <dbReference type="ARBA" id="ARBA00000718"/>
    </source>
</evidence>
<evidence type="ECO:0000256" key="5">
    <source>
        <dbReference type="ARBA" id="ARBA00023239"/>
    </source>
</evidence>
<dbReference type="InterPro" id="IPR011060">
    <property type="entry name" value="RibuloseP-bd_barrel"/>
</dbReference>
<comment type="pathway">
    <text evidence="2">One-carbon metabolism; formaldehyde assimilation via RuMP pathway; D-fructose 6-phosphate from D-ribulose 5-phosphate and formaldehyde: step 1/2.</text>
</comment>
<proteinExistence type="inferred from homology"/>
<name>A0AA41FJN3_9FIRM</name>
<comment type="caution">
    <text evidence="8">The sequence shown here is derived from an EMBL/GenBank/DDBJ whole genome shotgun (WGS) entry which is preliminary data.</text>
</comment>
<sequence length="220" mass="23812">MQLQLAMDGGTTRSIEAALEIIGNTADYLDIIEVGTSFVLHYGMEAVARFKSAHPNKKILADMKIMDGGYHNAAMGCRAGGDIITVLGVADWETIRSAAQAIHENGSEIMVDFICVKNVEETIAFCEEIGVDYICVHSGVDMQSQGKDPYDDLKRVIALAEKCKVAVAGGINEDTVESICRVKPDVVIVGGAIYKKENYIETAAGIRASIDKVCEEVYDE</sequence>
<reference evidence="8" key="1">
    <citation type="journal article" date="2021" name="Gut Microbes">
        <title>A synthetic consortium of 100 gut commensals modulates the composition and function in a colon model of the microbiome of elderly subjects.</title>
        <authorList>
            <person name="Perez M."/>
            <person name="Ntemiri A."/>
            <person name="Tan H."/>
            <person name="Harris H.M.B."/>
            <person name="Roager H.M."/>
            <person name="Ribiere C."/>
            <person name="O'Toole P.W."/>
        </authorList>
    </citation>
    <scope>NUCLEOTIDE SEQUENCE</scope>
    <source>
        <strain evidence="8">MCC335</strain>
    </source>
</reference>
<keyword evidence="6" id="KW-0119">Carbohydrate metabolism</keyword>
<feature type="domain" description="Orotidine 5'-phosphate decarboxylase" evidence="7">
    <location>
        <begin position="2"/>
        <end position="206"/>
    </location>
</feature>
<protein>
    <recommendedName>
        <fullName evidence="4">3-hexulose-6-phosphate synthase</fullName>
        <ecNumber evidence="4">4.1.2.43</ecNumber>
    </recommendedName>
</protein>
<dbReference type="InterPro" id="IPR001754">
    <property type="entry name" value="OMPdeCOase_dom"/>
</dbReference>
<dbReference type="InterPro" id="IPR013785">
    <property type="entry name" value="Aldolase_TIM"/>
</dbReference>
<dbReference type="FunFam" id="3.20.20.70:FF:000022">
    <property type="entry name" value="3-keto-L-gulonate-6-phosphate decarboxylase UlaD"/>
    <property type="match status" value="1"/>
</dbReference>
<evidence type="ECO:0000256" key="3">
    <source>
        <dbReference type="ARBA" id="ARBA00006350"/>
    </source>
</evidence>
<gene>
    <name evidence="8" type="ORF">GPL26_24260</name>
</gene>
<dbReference type="GO" id="GO:0019854">
    <property type="term" value="P:L-ascorbic acid catabolic process"/>
    <property type="evidence" value="ECO:0007669"/>
    <property type="project" value="TreeGrafter"/>
</dbReference>
<evidence type="ECO:0000256" key="6">
    <source>
        <dbReference type="ARBA" id="ARBA00023277"/>
    </source>
</evidence>